<dbReference type="EMBL" id="LXHQ01000035">
    <property type="protein sequence ID" value="OAV24474.1"/>
    <property type="molecule type" value="Genomic_DNA"/>
</dbReference>
<dbReference type="AlphaFoldDB" id="A0A198WTE0"/>
<evidence type="ECO:0000313" key="2">
    <source>
        <dbReference type="Proteomes" id="UP000078295"/>
    </source>
</evidence>
<sequence length="66" mass="7789">MSKNKTPDYVLRANANYRKKHTTTKSLQLHNEKDADIIQALQNETKSFNAFIKDILRNHYNLNKNQ</sequence>
<name>A0A198WTE0_MORCA</name>
<organism evidence="1 2">
    <name type="scientific">Moraxella catarrhalis</name>
    <name type="common">Branhamella catarrhalis</name>
    <dbReference type="NCBI Taxonomy" id="480"/>
    <lineage>
        <taxon>Bacteria</taxon>
        <taxon>Pseudomonadati</taxon>
        <taxon>Pseudomonadota</taxon>
        <taxon>Gammaproteobacteria</taxon>
        <taxon>Moraxellales</taxon>
        <taxon>Moraxellaceae</taxon>
        <taxon>Moraxella</taxon>
    </lineage>
</organism>
<protein>
    <submittedName>
        <fullName evidence="1">Uncharacterized protein</fullName>
    </submittedName>
</protein>
<dbReference type="RefSeq" id="WP_064604187.1">
    <property type="nucleotide sequence ID" value="NZ_LXHK01000006.1"/>
</dbReference>
<accession>A0A198WTE0</accession>
<dbReference type="Proteomes" id="UP000078295">
    <property type="component" value="Unassembled WGS sequence"/>
</dbReference>
<reference evidence="1 2" key="1">
    <citation type="journal article" date="2016" name="Genome Biol. Evol.">
        <title>Comparative Genomic Analyses of the Moraxella catarrhalis Serosensitive and Seroresistant Lineages Demonstrate Their Independent Evolution.</title>
        <authorList>
            <person name="Earl J.P."/>
            <person name="de Vries S.P."/>
            <person name="Ahmed A."/>
            <person name="Powell E."/>
            <person name="Schultz M.P."/>
            <person name="Hermans P.W."/>
            <person name="Hill D.J."/>
            <person name="Zhou Z."/>
            <person name="Constantinidou C.I."/>
            <person name="Hu F.Z."/>
            <person name="Bootsma H.J."/>
            <person name="Ehrlich G.D."/>
        </authorList>
    </citation>
    <scope>NUCLEOTIDE SEQUENCE [LARGE SCALE GENOMIC DNA]</scope>
    <source>
        <strain evidence="1 2">F23</strain>
    </source>
</reference>
<comment type="caution">
    <text evidence="1">The sequence shown here is derived from an EMBL/GenBank/DDBJ whole genome shotgun (WGS) entry which is preliminary data.</text>
</comment>
<proteinExistence type="predicted"/>
<gene>
    <name evidence="1" type="ORF">AO370_1420</name>
</gene>
<evidence type="ECO:0000313" key="1">
    <source>
        <dbReference type="EMBL" id="OAV24474.1"/>
    </source>
</evidence>